<accession>A0ABQ8LF10</accession>
<name>A0ABQ8LF10_LABRO</name>
<dbReference type="PANTHER" id="PTHR14789">
    <property type="entry name" value="CHONDROLECTIN VARIANT CHODLFDELTAE"/>
    <property type="match status" value="1"/>
</dbReference>
<dbReference type="InterPro" id="IPR051505">
    <property type="entry name" value="C-type_lectin_domain"/>
</dbReference>
<dbReference type="InterPro" id="IPR016186">
    <property type="entry name" value="C-type_lectin-like/link_sf"/>
</dbReference>
<dbReference type="Gene3D" id="3.10.100.10">
    <property type="entry name" value="Mannose-Binding Protein A, subunit A"/>
    <property type="match status" value="1"/>
</dbReference>
<evidence type="ECO:0000256" key="8">
    <source>
        <dbReference type="SAM" id="SignalP"/>
    </source>
</evidence>
<keyword evidence="3 8" id="KW-0732">Signal</keyword>
<feature type="chain" id="PRO_5047284096" evidence="8">
    <location>
        <begin position="21"/>
        <end position="270"/>
    </location>
</feature>
<keyword evidence="5 7" id="KW-1133">Transmembrane helix</keyword>
<dbReference type="InterPro" id="IPR016187">
    <property type="entry name" value="CTDL_fold"/>
</dbReference>
<organism evidence="10 11">
    <name type="scientific">Labeo rohita</name>
    <name type="common">Indian major carp</name>
    <name type="synonym">Cyprinus rohita</name>
    <dbReference type="NCBI Taxonomy" id="84645"/>
    <lineage>
        <taxon>Eukaryota</taxon>
        <taxon>Metazoa</taxon>
        <taxon>Chordata</taxon>
        <taxon>Craniata</taxon>
        <taxon>Vertebrata</taxon>
        <taxon>Euteleostomi</taxon>
        <taxon>Actinopterygii</taxon>
        <taxon>Neopterygii</taxon>
        <taxon>Teleostei</taxon>
        <taxon>Ostariophysi</taxon>
        <taxon>Cypriniformes</taxon>
        <taxon>Cyprinidae</taxon>
        <taxon>Labeoninae</taxon>
        <taxon>Labeonini</taxon>
        <taxon>Labeo</taxon>
    </lineage>
</organism>
<proteinExistence type="predicted"/>
<feature type="domain" description="C-type lectin" evidence="9">
    <location>
        <begin position="38"/>
        <end position="190"/>
    </location>
</feature>
<dbReference type="PROSITE" id="PS51257">
    <property type="entry name" value="PROKAR_LIPOPROTEIN"/>
    <property type="match status" value="1"/>
</dbReference>
<feature type="signal peptide" evidence="8">
    <location>
        <begin position="1"/>
        <end position="20"/>
    </location>
</feature>
<sequence>MRKSIGILCALTFLVSCSRGARVVSGQTVCQGSPEQPCYKIAYFREVSSRVAFWEAQHACEMDGGSLLSIENTAEQKHIEHLLRELSVSTSISASGGSGITDGDFWIGLTRVEDETAQEPGSFASCPNLYRWTDGSVSQFRNWYADEPSCGGEACVVMYHQPTALAGPGGPYLYQWNDDRCNMKHNFICKYEPESYLVKVQSDKPGGPDVGMLLIYVIIPTIPLLLLILVASGTCCFQMLSKSKPRTKTSVNQSTLWISKTPKIDSGMEV</sequence>
<evidence type="ECO:0000313" key="10">
    <source>
        <dbReference type="EMBL" id="KAI2648960.1"/>
    </source>
</evidence>
<keyword evidence="11" id="KW-1185">Reference proteome</keyword>
<gene>
    <name evidence="10" type="ORF">H4Q32_020136</name>
</gene>
<protein>
    <submittedName>
        <fullName evidence="10">Chondrolectin</fullName>
    </submittedName>
</protein>
<keyword evidence="2 7" id="KW-0812">Transmembrane</keyword>
<evidence type="ECO:0000256" key="6">
    <source>
        <dbReference type="ARBA" id="ARBA00023136"/>
    </source>
</evidence>
<evidence type="ECO:0000256" key="7">
    <source>
        <dbReference type="SAM" id="Phobius"/>
    </source>
</evidence>
<evidence type="ECO:0000313" key="11">
    <source>
        <dbReference type="Proteomes" id="UP000830375"/>
    </source>
</evidence>
<comment type="subcellular location">
    <subcellularLocation>
        <location evidence="1">Membrane</location>
        <topology evidence="1">Single-pass type I membrane protein</topology>
    </subcellularLocation>
</comment>
<reference evidence="10 11" key="1">
    <citation type="submission" date="2022-01" db="EMBL/GenBank/DDBJ databases">
        <title>A high-quality chromosome-level genome assembly of rohu carp, Labeo rohita.</title>
        <authorList>
            <person name="Arick M.A. II"/>
            <person name="Hsu C.-Y."/>
            <person name="Magbanua Z."/>
            <person name="Pechanova O."/>
            <person name="Grover C."/>
            <person name="Miller E."/>
            <person name="Thrash A."/>
            <person name="Ezzel L."/>
            <person name="Alam S."/>
            <person name="Benzie J."/>
            <person name="Hamilton M."/>
            <person name="Karsi A."/>
            <person name="Lawrence M.L."/>
            <person name="Peterson D.G."/>
        </authorList>
    </citation>
    <scope>NUCLEOTIDE SEQUENCE [LARGE SCALE GENOMIC DNA]</scope>
    <source>
        <strain evidence="11">BAU-BD-2019</strain>
        <tissue evidence="10">Blood</tissue>
    </source>
</reference>
<dbReference type="EMBL" id="JACTAM010000024">
    <property type="protein sequence ID" value="KAI2648960.1"/>
    <property type="molecule type" value="Genomic_DNA"/>
</dbReference>
<keyword evidence="4" id="KW-0430">Lectin</keyword>
<evidence type="ECO:0000256" key="1">
    <source>
        <dbReference type="ARBA" id="ARBA00004479"/>
    </source>
</evidence>
<dbReference type="PANTHER" id="PTHR14789:SF1">
    <property type="entry name" value="CHONDROLECTIN"/>
    <property type="match status" value="1"/>
</dbReference>
<dbReference type="SUPFAM" id="SSF56436">
    <property type="entry name" value="C-type lectin-like"/>
    <property type="match status" value="1"/>
</dbReference>
<dbReference type="SMART" id="SM00034">
    <property type="entry name" value="CLECT"/>
    <property type="match status" value="1"/>
</dbReference>
<evidence type="ECO:0000256" key="2">
    <source>
        <dbReference type="ARBA" id="ARBA00022692"/>
    </source>
</evidence>
<evidence type="ECO:0000256" key="5">
    <source>
        <dbReference type="ARBA" id="ARBA00022989"/>
    </source>
</evidence>
<feature type="transmembrane region" description="Helical" evidence="7">
    <location>
        <begin position="213"/>
        <end position="240"/>
    </location>
</feature>
<comment type="caution">
    <text evidence="10">The sequence shown here is derived from an EMBL/GenBank/DDBJ whole genome shotgun (WGS) entry which is preliminary data.</text>
</comment>
<dbReference type="InterPro" id="IPR001304">
    <property type="entry name" value="C-type_lectin-like"/>
</dbReference>
<dbReference type="PROSITE" id="PS50041">
    <property type="entry name" value="C_TYPE_LECTIN_2"/>
    <property type="match status" value="1"/>
</dbReference>
<evidence type="ECO:0000259" key="9">
    <source>
        <dbReference type="PROSITE" id="PS50041"/>
    </source>
</evidence>
<dbReference type="Pfam" id="PF00059">
    <property type="entry name" value="Lectin_C"/>
    <property type="match status" value="1"/>
</dbReference>
<dbReference type="Proteomes" id="UP000830375">
    <property type="component" value="Unassembled WGS sequence"/>
</dbReference>
<keyword evidence="6 7" id="KW-0472">Membrane</keyword>
<evidence type="ECO:0000256" key="4">
    <source>
        <dbReference type="ARBA" id="ARBA00022734"/>
    </source>
</evidence>
<evidence type="ECO:0000256" key="3">
    <source>
        <dbReference type="ARBA" id="ARBA00022729"/>
    </source>
</evidence>